<dbReference type="InterPro" id="IPR029056">
    <property type="entry name" value="Ribokinase-like"/>
</dbReference>
<dbReference type="PANTHER" id="PTHR43320:SF2">
    <property type="entry name" value="2-DEHYDRO-3-DEOXYGLUCONOKINASE_2-DEHYDRO-3-DEOXYGALACTONOKINASE"/>
    <property type="match status" value="1"/>
</dbReference>
<dbReference type="PANTHER" id="PTHR43320">
    <property type="entry name" value="SUGAR KINASE"/>
    <property type="match status" value="1"/>
</dbReference>
<sequence>VDLWPPMNWGANNNKRVVTFGEAMLRFQPMDETTSTQAPHTPQTFLRSIGGDELNVAVALSLLGTPAAWISVIPTGPMGDVIASGCEANKVEFRGSRTEGDIGIFTILPAQKTVHYQRRHSVFAQHAPQSLDWDALLSDASWLHLTGITPLVSTAARQSWSNALRAAEKRRVPISLDLNHRAQLGTLRELWDIVSPFCHLLEVLILSVDQLCGLAEILLRETEIYGCDEKYAPGTAFQREFFNCCLQGDGDEEAASDLEVQAPGSVPQGGRWQRHSATMELRDRA</sequence>
<comment type="similarity">
    <text evidence="1">Belongs to the carbohydrate kinase PfkB family.</text>
</comment>
<keyword evidence="7" id="KW-1185">Reference proteome</keyword>
<evidence type="ECO:0000256" key="3">
    <source>
        <dbReference type="ARBA" id="ARBA00022777"/>
    </source>
</evidence>
<keyword evidence="2" id="KW-0808">Transferase</keyword>
<dbReference type="GO" id="GO:0016301">
    <property type="term" value="F:kinase activity"/>
    <property type="evidence" value="ECO:0007669"/>
    <property type="project" value="UniProtKB-KW"/>
</dbReference>
<evidence type="ECO:0000256" key="1">
    <source>
        <dbReference type="ARBA" id="ARBA00010688"/>
    </source>
</evidence>
<evidence type="ECO:0000313" key="6">
    <source>
        <dbReference type="EMBL" id="CAE7302995.1"/>
    </source>
</evidence>
<accession>A0A812NFB0</accession>
<dbReference type="SUPFAM" id="SSF53613">
    <property type="entry name" value="Ribokinase-like"/>
    <property type="match status" value="1"/>
</dbReference>
<dbReference type="EMBL" id="CAJNIZ010010580">
    <property type="protein sequence ID" value="CAE7302995.1"/>
    <property type="molecule type" value="Genomic_DNA"/>
</dbReference>
<comment type="caution">
    <text evidence="6">The sequence shown here is derived from an EMBL/GenBank/DDBJ whole genome shotgun (WGS) entry which is preliminary data.</text>
</comment>
<dbReference type="Pfam" id="PF00294">
    <property type="entry name" value="PfkB"/>
    <property type="match status" value="1"/>
</dbReference>
<dbReference type="InterPro" id="IPR011611">
    <property type="entry name" value="PfkB_dom"/>
</dbReference>
<organism evidence="6 7">
    <name type="scientific">Symbiodinium pilosum</name>
    <name type="common">Dinoflagellate</name>
    <dbReference type="NCBI Taxonomy" id="2952"/>
    <lineage>
        <taxon>Eukaryota</taxon>
        <taxon>Sar</taxon>
        <taxon>Alveolata</taxon>
        <taxon>Dinophyceae</taxon>
        <taxon>Suessiales</taxon>
        <taxon>Symbiodiniaceae</taxon>
        <taxon>Symbiodinium</taxon>
    </lineage>
</organism>
<protein>
    <submittedName>
        <fullName evidence="6">KdgK protein</fullName>
    </submittedName>
</protein>
<dbReference type="InterPro" id="IPR052700">
    <property type="entry name" value="Carb_kinase_PfkB-like"/>
</dbReference>
<dbReference type="AlphaFoldDB" id="A0A812NFB0"/>
<dbReference type="OrthoDB" id="435258at2759"/>
<proteinExistence type="inferred from homology"/>
<evidence type="ECO:0000256" key="2">
    <source>
        <dbReference type="ARBA" id="ARBA00022679"/>
    </source>
</evidence>
<name>A0A812NFB0_SYMPI</name>
<keyword evidence="3" id="KW-0418">Kinase</keyword>
<gene>
    <name evidence="6" type="primary">kdgK</name>
    <name evidence="6" type="ORF">SPIL2461_LOCUS6842</name>
</gene>
<feature type="region of interest" description="Disordered" evidence="4">
    <location>
        <begin position="262"/>
        <end position="285"/>
    </location>
</feature>
<dbReference type="Gene3D" id="3.40.1190.20">
    <property type="match status" value="1"/>
</dbReference>
<evidence type="ECO:0000256" key="4">
    <source>
        <dbReference type="SAM" id="MobiDB-lite"/>
    </source>
</evidence>
<feature type="non-terminal residue" evidence="6">
    <location>
        <position position="285"/>
    </location>
</feature>
<evidence type="ECO:0000313" key="7">
    <source>
        <dbReference type="Proteomes" id="UP000649617"/>
    </source>
</evidence>
<feature type="domain" description="Carbohydrate kinase PfkB" evidence="5">
    <location>
        <begin position="15"/>
        <end position="191"/>
    </location>
</feature>
<reference evidence="6" key="1">
    <citation type="submission" date="2021-02" db="EMBL/GenBank/DDBJ databases">
        <authorList>
            <person name="Dougan E. K."/>
            <person name="Rhodes N."/>
            <person name="Thang M."/>
            <person name="Chan C."/>
        </authorList>
    </citation>
    <scope>NUCLEOTIDE SEQUENCE</scope>
</reference>
<dbReference type="Proteomes" id="UP000649617">
    <property type="component" value="Unassembled WGS sequence"/>
</dbReference>
<evidence type="ECO:0000259" key="5">
    <source>
        <dbReference type="Pfam" id="PF00294"/>
    </source>
</evidence>